<protein>
    <recommendedName>
        <fullName evidence="1">DUF1985 domain-containing protein</fullName>
    </recommendedName>
</protein>
<feature type="domain" description="DUF1985" evidence="1">
    <location>
        <begin position="145"/>
        <end position="282"/>
    </location>
</feature>
<keyword evidence="3" id="KW-1185">Reference proteome</keyword>
<evidence type="ECO:0000259" key="1">
    <source>
        <dbReference type="Pfam" id="PF09331"/>
    </source>
</evidence>
<dbReference type="EMBL" id="VOIH02000012">
    <property type="protein sequence ID" value="KAF3431779.1"/>
    <property type="molecule type" value="Genomic_DNA"/>
</dbReference>
<proteinExistence type="predicted"/>
<dbReference type="PANTHER" id="PTHR48449">
    <property type="entry name" value="DUF1985 DOMAIN-CONTAINING PROTEIN"/>
    <property type="match status" value="1"/>
</dbReference>
<dbReference type="AlphaFoldDB" id="A0A8K0DPG3"/>
<dbReference type="Proteomes" id="UP000796880">
    <property type="component" value="Unassembled WGS sequence"/>
</dbReference>
<dbReference type="InterPro" id="IPR015410">
    <property type="entry name" value="DUF1985"/>
</dbReference>
<evidence type="ECO:0000313" key="3">
    <source>
        <dbReference type="Proteomes" id="UP000796880"/>
    </source>
</evidence>
<organism evidence="2 3">
    <name type="scientific">Rhamnella rubrinervis</name>
    <dbReference type="NCBI Taxonomy" id="2594499"/>
    <lineage>
        <taxon>Eukaryota</taxon>
        <taxon>Viridiplantae</taxon>
        <taxon>Streptophyta</taxon>
        <taxon>Embryophyta</taxon>
        <taxon>Tracheophyta</taxon>
        <taxon>Spermatophyta</taxon>
        <taxon>Magnoliopsida</taxon>
        <taxon>eudicotyledons</taxon>
        <taxon>Gunneridae</taxon>
        <taxon>Pentapetalae</taxon>
        <taxon>rosids</taxon>
        <taxon>fabids</taxon>
        <taxon>Rosales</taxon>
        <taxon>Rhamnaceae</taxon>
        <taxon>rhamnoid group</taxon>
        <taxon>Rhamneae</taxon>
        <taxon>Rhamnella</taxon>
    </lineage>
</organism>
<comment type="caution">
    <text evidence="2">The sequence shown here is derived from an EMBL/GenBank/DDBJ whole genome shotgun (WGS) entry which is preliminary data.</text>
</comment>
<reference evidence="2" key="1">
    <citation type="submission" date="2020-03" db="EMBL/GenBank/DDBJ databases">
        <title>A high-quality chromosome-level genome assembly of a woody plant with both climbing and erect habits, Rhamnella rubrinervis.</title>
        <authorList>
            <person name="Lu Z."/>
            <person name="Yang Y."/>
            <person name="Zhu X."/>
            <person name="Sun Y."/>
        </authorList>
    </citation>
    <scope>NUCLEOTIDE SEQUENCE</scope>
    <source>
        <strain evidence="2">BYM</strain>
        <tissue evidence="2">Leaf</tissue>
    </source>
</reference>
<dbReference type="PANTHER" id="PTHR48449:SF1">
    <property type="entry name" value="DUF1985 DOMAIN-CONTAINING PROTEIN"/>
    <property type="match status" value="1"/>
</dbReference>
<evidence type="ECO:0000313" key="2">
    <source>
        <dbReference type="EMBL" id="KAF3431779.1"/>
    </source>
</evidence>
<name>A0A8K0DPG3_9ROSA</name>
<dbReference type="Pfam" id="PF09331">
    <property type="entry name" value="DUF1985"/>
    <property type="match status" value="1"/>
</dbReference>
<dbReference type="OrthoDB" id="1930729at2759"/>
<accession>A0A8K0DPG3</accession>
<sequence length="377" mass="43038">MKRVVPETPILLPVEKKRHGNVEEQAPISTTTNIAPEQPQPVRPAVLQVFAFYYNSHANLLVEPAILQVLKCIILLCFPAVVNHLVPDDKKYHAHLTSNSNLDRAIDVIKNKLSKGMDNLLASWIGKFFEIKTVHFCGGFIHHLLLHQVECEDKNVMEFEFNSTGARFDRKCFAIITGLNCGKFPRDSELEHLPYDLWTKFFGKCGLMTQGEFSKAFEDLDFDENEVANNVKCCMFYFLETVLLGGDKKRLVRNENFNIIQNDDLCSRYPWGNLSYDATISSLRSRIKLGREVTNYSIWGFETIPTVATIGPRGKYHGSSWIPRILVWSCPSILQYSKLTTSVFDRKDGLGNLIKNEQVSKDSDIAEDWRPAKMRVL</sequence>
<gene>
    <name evidence="2" type="ORF">FNV43_RR26515</name>
</gene>